<gene>
    <name evidence="3" type="ORF">GPM918_LOCUS16086</name>
    <name evidence="4" type="ORF">SRO942_LOCUS16086</name>
</gene>
<dbReference type="GO" id="GO:0008270">
    <property type="term" value="F:zinc ion binding"/>
    <property type="evidence" value="ECO:0007669"/>
    <property type="project" value="UniProtKB-KW"/>
</dbReference>
<dbReference type="InterPro" id="IPR036875">
    <property type="entry name" value="Znf_CCHC_sf"/>
</dbReference>
<evidence type="ECO:0000256" key="1">
    <source>
        <dbReference type="PROSITE-ProRule" id="PRU00047"/>
    </source>
</evidence>
<dbReference type="OrthoDB" id="166500at2759"/>
<comment type="caution">
    <text evidence="3">The sequence shown here is derived from an EMBL/GenBank/DDBJ whole genome shotgun (WGS) entry which is preliminary data.</text>
</comment>
<feature type="domain" description="CCHC-type" evidence="2">
    <location>
        <begin position="99"/>
        <end position="114"/>
    </location>
</feature>
<organism evidence="3 5">
    <name type="scientific">Didymodactylos carnosus</name>
    <dbReference type="NCBI Taxonomy" id="1234261"/>
    <lineage>
        <taxon>Eukaryota</taxon>
        <taxon>Metazoa</taxon>
        <taxon>Spiralia</taxon>
        <taxon>Gnathifera</taxon>
        <taxon>Rotifera</taxon>
        <taxon>Eurotatoria</taxon>
        <taxon>Bdelloidea</taxon>
        <taxon>Philodinida</taxon>
        <taxon>Philodinidae</taxon>
        <taxon>Didymodactylos</taxon>
    </lineage>
</organism>
<proteinExistence type="predicted"/>
<reference evidence="3" key="1">
    <citation type="submission" date="2021-02" db="EMBL/GenBank/DDBJ databases">
        <authorList>
            <person name="Nowell W R."/>
        </authorList>
    </citation>
    <scope>NUCLEOTIDE SEQUENCE</scope>
</reference>
<keyword evidence="1" id="KW-0863">Zinc-finger</keyword>
<protein>
    <recommendedName>
        <fullName evidence="2">CCHC-type domain-containing protein</fullName>
    </recommendedName>
</protein>
<evidence type="ECO:0000313" key="4">
    <source>
        <dbReference type="EMBL" id="CAF3816865.1"/>
    </source>
</evidence>
<dbReference type="EMBL" id="CAJOBC010004155">
    <property type="protein sequence ID" value="CAF3816865.1"/>
    <property type="molecule type" value="Genomic_DNA"/>
</dbReference>
<dbReference type="EMBL" id="CAJNOQ010004155">
    <property type="protein sequence ID" value="CAF1047109.1"/>
    <property type="molecule type" value="Genomic_DNA"/>
</dbReference>
<accession>A0A814KBD5</accession>
<sequence length="236" mass="27183">MDKVMYFQKGLRGRTKAEVGYRAPTILNDAIQVAITYDTVHFSKQFTTATVYDEQDKSAPSSVELNMIKSTKYRNQPQQSCYQRMHQATKEHHIKNGLCFHCHLGGHRAFDCPDKNNDRLSSSMSTQQDIHSKNKSFVMNEPNDQDSRIVNRGLRTEKTEPGSEKLETRLDNSYQDPRIVDELMGETELVMYLPQVNIDIKLDKFNDSLQAYVLPLNCFDVLLGKPWLVKHNPLIN</sequence>
<dbReference type="AlphaFoldDB" id="A0A814KBD5"/>
<dbReference type="Proteomes" id="UP000663829">
    <property type="component" value="Unassembled WGS sequence"/>
</dbReference>
<evidence type="ECO:0000313" key="3">
    <source>
        <dbReference type="EMBL" id="CAF1047109.1"/>
    </source>
</evidence>
<dbReference type="Proteomes" id="UP000681722">
    <property type="component" value="Unassembled WGS sequence"/>
</dbReference>
<name>A0A814KBD5_9BILA</name>
<evidence type="ECO:0000313" key="5">
    <source>
        <dbReference type="Proteomes" id="UP000663829"/>
    </source>
</evidence>
<dbReference type="SUPFAM" id="SSF57756">
    <property type="entry name" value="Retrovirus zinc finger-like domains"/>
    <property type="match status" value="1"/>
</dbReference>
<evidence type="ECO:0000259" key="2">
    <source>
        <dbReference type="PROSITE" id="PS50158"/>
    </source>
</evidence>
<dbReference type="GO" id="GO:0003676">
    <property type="term" value="F:nucleic acid binding"/>
    <property type="evidence" value="ECO:0007669"/>
    <property type="project" value="InterPro"/>
</dbReference>
<keyword evidence="1" id="KW-0862">Zinc</keyword>
<keyword evidence="1" id="KW-0479">Metal-binding</keyword>
<keyword evidence="5" id="KW-1185">Reference proteome</keyword>
<dbReference type="InterPro" id="IPR001878">
    <property type="entry name" value="Znf_CCHC"/>
</dbReference>
<dbReference type="PROSITE" id="PS50158">
    <property type="entry name" value="ZF_CCHC"/>
    <property type="match status" value="1"/>
</dbReference>